<dbReference type="PANTHER" id="PTHR40072:SF1">
    <property type="entry name" value="MOLYBDOPTERIN-GUANINE DINUCLEOTIDE BIOSYNTHESIS ADAPTER PROTEIN"/>
    <property type="match status" value="1"/>
</dbReference>
<proteinExistence type="predicted"/>
<gene>
    <name evidence="2" type="primary">mobB</name>
    <name evidence="2" type="ORF">GJB61_16085</name>
</gene>
<dbReference type="InterPro" id="IPR052539">
    <property type="entry name" value="MGD_biosynthesis_adapter"/>
</dbReference>
<feature type="domain" description="Molybdopterin-guanine dinucleotide biosynthesis protein B (MobB)" evidence="1">
    <location>
        <begin position="39"/>
        <end position="160"/>
    </location>
</feature>
<dbReference type="GO" id="GO:0006777">
    <property type="term" value="P:Mo-molybdopterin cofactor biosynthetic process"/>
    <property type="evidence" value="ECO:0007669"/>
    <property type="project" value="InterPro"/>
</dbReference>
<dbReference type="RefSeq" id="WP_154119673.1">
    <property type="nucleotide sequence ID" value="NZ_WJXB01000005.1"/>
</dbReference>
<dbReference type="PANTHER" id="PTHR40072">
    <property type="entry name" value="MOLYBDOPTERIN-GUANINE DINUCLEOTIDE BIOSYNTHESIS ADAPTER PROTEIN-RELATED"/>
    <property type="match status" value="1"/>
</dbReference>
<dbReference type="InterPro" id="IPR004435">
    <property type="entry name" value="MobB_dom"/>
</dbReference>
<reference evidence="2 3" key="1">
    <citation type="submission" date="2019-11" db="EMBL/GenBank/DDBJ databases">
        <title>Paenibacillus monticola sp. nov., a novel PGPR strain isolated from mountain sample in China.</title>
        <authorList>
            <person name="Zhao Q."/>
            <person name="Li H.-P."/>
            <person name="Zhang J.-L."/>
        </authorList>
    </citation>
    <scope>NUCLEOTIDE SEQUENCE [LARGE SCALE GENOMIC DNA]</scope>
    <source>
        <strain evidence="2 3">LC-T2</strain>
    </source>
</reference>
<dbReference type="SUPFAM" id="SSF52540">
    <property type="entry name" value="P-loop containing nucleoside triphosphate hydrolases"/>
    <property type="match status" value="1"/>
</dbReference>
<dbReference type="Proteomes" id="UP000463051">
    <property type="component" value="Unassembled WGS sequence"/>
</dbReference>
<keyword evidence="3" id="KW-1185">Reference proteome</keyword>
<organism evidence="2 3">
    <name type="scientific">Paenibacillus monticola</name>
    <dbReference type="NCBI Taxonomy" id="2666075"/>
    <lineage>
        <taxon>Bacteria</taxon>
        <taxon>Bacillati</taxon>
        <taxon>Bacillota</taxon>
        <taxon>Bacilli</taxon>
        <taxon>Bacillales</taxon>
        <taxon>Paenibacillaceae</taxon>
        <taxon>Paenibacillus</taxon>
    </lineage>
</organism>
<evidence type="ECO:0000259" key="1">
    <source>
        <dbReference type="Pfam" id="PF03205"/>
    </source>
</evidence>
<dbReference type="AlphaFoldDB" id="A0A7X2L2S7"/>
<dbReference type="GO" id="GO:0005525">
    <property type="term" value="F:GTP binding"/>
    <property type="evidence" value="ECO:0007669"/>
    <property type="project" value="InterPro"/>
</dbReference>
<dbReference type="NCBIfam" id="TIGR00176">
    <property type="entry name" value="mobB"/>
    <property type="match status" value="1"/>
</dbReference>
<accession>A0A7X2L2S7</accession>
<dbReference type="InterPro" id="IPR027417">
    <property type="entry name" value="P-loop_NTPase"/>
</dbReference>
<sequence>MKRSRSSTTRSGSIYRNKQLGFQQLGDHPSPISSEQPAVLQIVGYKNSGKTTLICALIPLLQKKGYTVAVIKHDAHSFEIDHEGTDTWRQREAGSSAVAITGGARTVRIEERGSSLAELVASFSGYDFILVEGFKNEAYPKIVLIQQEEDLELLKKLNNIWAAGIWAPMRNAVTLEVPKGFMQYDINDVPTIASHLCQQRSYFQNFII</sequence>
<evidence type="ECO:0000313" key="3">
    <source>
        <dbReference type="Proteomes" id="UP000463051"/>
    </source>
</evidence>
<dbReference type="Pfam" id="PF03205">
    <property type="entry name" value="MobB"/>
    <property type="match status" value="1"/>
</dbReference>
<evidence type="ECO:0000313" key="2">
    <source>
        <dbReference type="EMBL" id="MRN54503.1"/>
    </source>
</evidence>
<name>A0A7X2L2S7_9BACL</name>
<comment type="caution">
    <text evidence="2">The sequence shown here is derived from an EMBL/GenBank/DDBJ whole genome shotgun (WGS) entry which is preliminary data.</text>
</comment>
<dbReference type="Gene3D" id="3.40.50.300">
    <property type="entry name" value="P-loop containing nucleotide triphosphate hydrolases"/>
    <property type="match status" value="1"/>
</dbReference>
<protein>
    <submittedName>
        <fullName evidence="2">Molybdopterin-guanine dinucleotide biosynthesis protein B</fullName>
    </submittedName>
</protein>
<dbReference type="EMBL" id="WJXB01000005">
    <property type="protein sequence ID" value="MRN54503.1"/>
    <property type="molecule type" value="Genomic_DNA"/>
</dbReference>
<dbReference type="CDD" id="cd03116">
    <property type="entry name" value="MobB"/>
    <property type="match status" value="1"/>
</dbReference>